<evidence type="ECO:0000256" key="4">
    <source>
        <dbReference type="ARBA" id="ARBA00018251"/>
    </source>
</evidence>
<dbReference type="EMBL" id="JAODUO010000022">
    <property type="protein sequence ID" value="KAK2192820.1"/>
    <property type="molecule type" value="Genomic_DNA"/>
</dbReference>
<keyword evidence="6" id="KW-0964">Secreted</keyword>
<comment type="similarity">
    <text evidence="3">Belongs to the SVBP family.</text>
</comment>
<evidence type="ECO:0000256" key="2">
    <source>
        <dbReference type="ARBA" id="ARBA00004613"/>
    </source>
</evidence>
<dbReference type="GO" id="GO:0009306">
    <property type="term" value="P:protein secretion"/>
    <property type="evidence" value="ECO:0007669"/>
    <property type="project" value="TreeGrafter"/>
</dbReference>
<comment type="subcellular location">
    <subcellularLocation>
        <location evidence="1">Cytoplasm</location>
        <location evidence="1">Cytoskeleton</location>
    </subcellularLocation>
    <subcellularLocation>
        <location evidence="2">Secreted</location>
    </subcellularLocation>
</comment>
<evidence type="ECO:0000256" key="7">
    <source>
        <dbReference type="ARBA" id="ARBA00023054"/>
    </source>
</evidence>
<feature type="region of interest" description="Disordered" evidence="9">
    <location>
        <begin position="1"/>
        <end position="21"/>
    </location>
</feature>
<keyword evidence="7" id="KW-0175">Coiled coil</keyword>
<dbReference type="AlphaFoldDB" id="A0AAD9UKP6"/>
<dbReference type="GO" id="GO:0005856">
    <property type="term" value="C:cytoskeleton"/>
    <property type="evidence" value="ECO:0007669"/>
    <property type="project" value="UniProtKB-SubCell"/>
</dbReference>
<dbReference type="GO" id="GO:0045177">
    <property type="term" value="C:apical part of cell"/>
    <property type="evidence" value="ECO:0007669"/>
    <property type="project" value="TreeGrafter"/>
</dbReference>
<dbReference type="InterPro" id="IPR031378">
    <property type="entry name" value="SVBP"/>
</dbReference>
<evidence type="ECO:0000256" key="5">
    <source>
        <dbReference type="ARBA" id="ARBA00022490"/>
    </source>
</evidence>
<keyword evidence="8" id="KW-0206">Cytoskeleton</keyword>
<evidence type="ECO:0000256" key="1">
    <source>
        <dbReference type="ARBA" id="ARBA00004245"/>
    </source>
</evidence>
<dbReference type="GO" id="GO:0031397">
    <property type="term" value="P:negative regulation of protein ubiquitination"/>
    <property type="evidence" value="ECO:0007669"/>
    <property type="project" value="TreeGrafter"/>
</dbReference>
<name>A0AAD9UKP6_RIDPI</name>
<dbReference type="Pfam" id="PF15674">
    <property type="entry name" value="CCDC23"/>
    <property type="match status" value="1"/>
</dbReference>
<evidence type="ECO:0000313" key="10">
    <source>
        <dbReference type="EMBL" id="KAK2192820.1"/>
    </source>
</evidence>
<proteinExistence type="inferred from homology"/>
<evidence type="ECO:0000256" key="6">
    <source>
        <dbReference type="ARBA" id="ARBA00022525"/>
    </source>
</evidence>
<evidence type="ECO:0000256" key="9">
    <source>
        <dbReference type="SAM" id="MobiDB-lite"/>
    </source>
</evidence>
<evidence type="ECO:0000313" key="11">
    <source>
        <dbReference type="Proteomes" id="UP001209878"/>
    </source>
</evidence>
<comment type="caution">
    <text evidence="10">The sequence shown here is derived from an EMBL/GenBank/DDBJ whole genome shotgun (WGS) entry which is preliminary data.</text>
</comment>
<gene>
    <name evidence="10" type="ORF">NP493_22g05053</name>
</gene>
<sequence>MSVLTTKNRHNGMSPPRKSMIQQCGESKPKVTKVFWSEAQTLNQNQLGMTFPGAPPCTPTPEVARHYEYVASMTDIRAQRALRAHLDAIDVIQKRKAERDKEMKRKREKTYQKTLQIETKKKQRSQIYALNKLMTEMEHKLFTEFCKQKTETT</sequence>
<keyword evidence="5" id="KW-0963">Cytoplasm</keyword>
<evidence type="ECO:0000256" key="3">
    <source>
        <dbReference type="ARBA" id="ARBA00006072"/>
    </source>
</evidence>
<keyword evidence="11" id="KW-1185">Reference proteome</keyword>
<dbReference type="Proteomes" id="UP001209878">
    <property type="component" value="Unassembled WGS sequence"/>
</dbReference>
<evidence type="ECO:0000256" key="8">
    <source>
        <dbReference type="ARBA" id="ARBA00023212"/>
    </source>
</evidence>
<dbReference type="PANTHER" id="PTHR34762:SF1">
    <property type="entry name" value="SMALL VASOHIBIN-BINDING PROTEIN"/>
    <property type="match status" value="1"/>
</dbReference>
<accession>A0AAD9UKP6</accession>
<reference evidence="10" key="1">
    <citation type="journal article" date="2023" name="Mol. Biol. Evol.">
        <title>Third-Generation Sequencing Reveals the Adaptive Role of the Epigenome in Three Deep-Sea Polychaetes.</title>
        <authorList>
            <person name="Perez M."/>
            <person name="Aroh O."/>
            <person name="Sun Y."/>
            <person name="Lan Y."/>
            <person name="Juniper S.K."/>
            <person name="Young C.R."/>
            <person name="Angers B."/>
            <person name="Qian P.Y."/>
        </authorList>
    </citation>
    <scope>NUCLEOTIDE SEQUENCE</scope>
    <source>
        <strain evidence="10">R07B-5</strain>
    </source>
</reference>
<protein>
    <recommendedName>
        <fullName evidence="4">Small vasohibin-binding protein</fullName>
    </recommendedName>
</protein>
<dbReference type="GO" id="GO:0005576">
    <property type="term" value="C:extracellular region"/>
    <property type="evidence" value="ECO:0007669"/>
    <property type="project" value="UniProtKB-SubCell"/>
</dbReference>
<dbReference type="PANTHER" id="PTHR34762">
    <property type="entry name" value="SMALL VASOHIBIN-BINDING PROTEIN"/>
    <property type="match status" value="1"/>
</dbReference>
<organism evidence="10 11">
    <name type="scientific">Ridgeia piscesae</name>
    <name type="common">Tubeworm</name>
    <dbReference type="NCBI Taxonomy" id="27915"/>
    <lineage>
        <taxon>Eukaryota</taxon>
        <taxon>Metazoa</taxon>
        <taxon>Spiralia</taxon>
        <taxon>Lophotrochozoa</taxon>
        <taxon>Annelida</taxon>
        <taxon>Polychaeta</taxon>
        <taxon>Sedentaria</taxon>
        <taxon>Canalipalpata</taxon>
        <taxon>Sabellida</taxon>
        <taxon>Siboglinidae</taxon>
        <taxon>Ridgeia</taxon>
    </lineage>
</organism>